<sequence>MQLINGITLLLIYQLAGEVSVRLLGLPVPGPVMGMVMLFITLMIRGQMAKAVEPACTALLGHLSLLFVPAGVGLIVHFNRLGNEWLPISVTLLLSTIITMAVTALVMQWVTRLTARREPNHD</sequence>
<comment type="subcellular location">
    <subcellularLocation>
        <location evidence="1">Cell membrane</location>
        <topology evidence="1">Multi-pass membrane protein</topology>
    </subcellularLocation>
</comment>
<evidence type="ECO:0000256" key="3">
    <source>
        <dbReference type="ARBA" id="ARBA00022692"/>
    </source>
</evidence>
<dbReference type="PANTHER" id="PTHR33931">
    <property type="entry name" value="HOLIN-LIKE PROTEIN CIDA-RELATED"/>
    <property type="match status" value="1"/>
</dbReference>
<evidence type="ECO:0000256" key="4">
    <source>
        <dbReference type="ARBA" id="ARBA00022989"/>
    </source>
</evidence>
<dbReference type="GO" id="GO:0005886">
    <property type="term" value="C:plasma membrane"/>
    <property type="evidence" value="ECO:0007669"/>
    <property type="project" value="UniProtKB-SubCell"/>
</dbReference>
<dbReference type="Proteomes" id="UP000036406">
    <property type="component" value="Chromosome"/>
</dbReference>
<accession>A0A0H4I893</accession>
<dbReference type="EMBL" id="CP011494">
    <property type="protein sequence ID" value="AKO51272.1"/>
    <property type="molecule type" value="Genomic_DNA"/>
</dbReference>
<gene>
    <name evidence="7" type="ORF">ABA45_01560</name>
</gene>
<evidence type="ECO:0000256" key="6">
    <source>
        <dbReference type="SAM" id="Phobius"/>
    </source>
</evidence>
<evidence type="ECO:0000313" key="7">
    <source>
        <dbReference type="EMBL" id="AKO51272.1"/>
    </source>
</evidence>
<feature type="transmembrane region" description="Helical" evidence="6">
    <location>
        <begin position="26"/>
        <end position="44"/>
    </location>
</feature>
<organism evidence="7 8">
    <name type="scientific">Marinobacter psychrophilus</name>
    <dbReference type="NCBI Taxonomy" id="330734"/>
    <lineage>
        <taxon>Bacteria</taxon>
        <taxon>Pseudomonadati</taxon>
        <taxon>Pseudomonadota</taxon>
        <taxon>Gammaproteobacteria</taxon>
        <taxon>Pseudomonadales</taxon>
        <taxon>Marinobacteraceae</taxon>
        <taxon>Marinobacter</taxon>
    </lineage>
</organism>
<evidence type="ECO:0000256" key="1">
    <source>
        <dbReference type="ARBA" id="ARBA00004651"/>
    </source>
</evidence>
<reference evidence="7 8" key="1">
    <citation type="submission" date="2015-05" db="EMBL/GenBank/DDBJ databases">
        <title>Complete genome of Marinobacter psychrophilus strain 20041T isolated from sea-ice of the Canadian Basin.</title>
        <authorList>
            <person name="Song L."/>
            <person name="Ren L."/>
            <person name="Yu Y."/>
            <person name="Wang X."/>
        </authorList>
    </citation>
    <scope>NUCLEOTIDE SEQUENCE [LARGE SCALE GENOMIC DNA]</scope>
    <source>
        <strain evidence="7 8">20041</strain>
    </source>
</reference>
<keyword evidence="5 6" id="KW-0472">Membrane</keyword>
<dbReference type="PANTHER" id="PTHR33931:SF2">
    <property type="entry name" value="HOLIN-LIKE PROTEIN CIDA"/>
    <property type="match status" value="1"/>
</dbReference>
<name>A0A0H4I893_9GAMM</name>
<evidence type="ECO:0000256" key="5">
    <source>
        <dbReference type="ARBA" id="ARBA00023136"/>
    </source>
</evidence>
<evidence type="ECO:0000313" key="8">
    <source>
        <dbReference type="Proteomes" id="UP000036406"/>
    </source>
</evidence>
<keyword evidence="4 6" id="KW-1133">Transmembrane helix</keyword>
<dbReference type="AlphaFoldDB" id="A0A0H4I893"/>
<dbReference type="PATRIC" id="fig|330734.3.peg.343"/>
<keyword evidence="7" id="KW-0378">Hydrolase</keyword>
<evidence type="ECO:0000256" key="2">
    <source>
        <dbReference type="ARBA" id="ARBA00022475"/>
    </source>
</evidence>
<dbReference type="RefSeq" id="WP_048383919.1">
    <property type="nucleotide sequence ID" value="NZ_CP011494.1"/>
</dbReference>
<keyword evidence="2" id="KW-1003">Cell membrane</keyword>
<protein>
    <submittedName>
        <fullName evidence="7">Murein hydrolase transporter LrgA</fullName>
    </submittedName>
</protein>
<dbReference type="GO" id="GO:0016787">
    <property type="term" value="F:hydrolase activity"/>
    <property type="evidence" value="ECO:0007669"/>
    <property type="project" value="UniProtKB-KW"/>
</dbReference>
<feature type="transmembrane region" description="Helical" evidence="6">
    <location>
        <begin position="85"/>
        <end position="107"/>
    </location>
</feature>
<keyword evidence="3 6" id="KW-0812">Transmembrane</keyword>
<dbReference type="STRING" id="330734.ABA45_01560"/>
<proteinExistence type="predicted"/>
<feature type="transmembrane region" description="Helical" evidence="6">
    <location>
        <begin position="56"/>
        <end position="79"/>
    </location>
</feature>
<dbReference type="InterPro" id="IPR005538">
    <property type="entry name" value="LrgA/CidA"/>
</dbReference>
<dbReference type="Pfam" id="PF03788">
    <property type="entry name" value="LrgA"/>
    <property type="match status" value="1"/>
</dbReference>
<dbReference type="KEGG" id="mpq:ABA45_01560"/>
<keyword evidence="8" id="KW-1185">Reference proteome</keyword>